<dbReference type="InterPro" id="IPR011049">
    <property type="entry name" value="Serralysin-like_metalloprot_C"/>
</dbReference>
<dbReference type="InterPro" id="IPR024079">
    <property type="entry name" value="MetalloPept_cat_dom_sf"/>
</dbReference>
<name>A0A1C3HG44_SERMA</name>
<comment type="subcellular location">
    <subcellularLocation>
        <location evidence="3">Secreted</location>
    </subcellularLocation>
</comment>
<dbReference type="Pfam" id="PF00413">
    <property type="entry name" value="Peptidase_M10"/>
    <property type="match status" value="1"/>
</dbReference>
<dbReference type="InterPro" id="IPR034033">
    <property type="entry name" value="Serralysin-like"/>
</dbReference>
<keyword evidence="8 15" id="KW-0479">Metal-binding</keyword>
<comment type="similarity">
    <text evidence="4">Belongs to the peptidase M10B family.</text>
</comment>
<dbReference type="GO" id="GO:0008270">
    <property type="term" value="F:zinc ion binding"/>
    <property type="evidence" value="ECO:0007669"/>
    <property type="project" value="InterPro"/>
</dbReference>
<dbReference type="InterPro" id="IPR016294">
    <property type="entry name" value="Pept_M10B"/>
</dbReference>
<dbReference type="EMBL" id="LT575490">
    <property type="protein sequence ID" value="SAY44017.1"/>
    <property type="molecule type" value="Genomic_DNA"/>
</dbReference>
<evidence type="ECO:0000256" key="12">
    <source>
        <dbReference type="ARBA" id="ARBA00022837"/>
    </source>
</evidence>
<dbReference type="SMART" id="SM00235">
    <property type="entry name" value="ZnMc"/>
    <property type="match status" value="1"/>
</dbReference>
<evidence type="ECO:0000256" key="8">
    <source>
        <dbReference type="ARBA" id="ARBA00022723"/>
    </source>
</evidence>
<sequence length="460" mass="49297">MSLATDKISDYLTRYERGDHAGSSKPSYTTQEVSDLLLRSHYSANGKGVTDHAATLTYSFPVYTGSDKTGAAQLTAAQQAQTKLSLQSWSDVANVNFTEVTGNDAKNADIKFGFYKASSGGNYTSYESTQNDLKSTIWISGNNGYDASNPQTNNYARDTLTHEIGHALGLSHPGNYDASNTTYPTYDNSAKYYEDDHQYSLMSYFSEQYTSADYKGVWPSGPQLDDITAIQKLYGANTTTRTGDTTYGFNSNTDRDFLSVKASTDKIVAAIWDAGGNDTLDFSGYSQDQRININEGAFSDVGGLKANVAIAYGAQIENIIGGSGADILVGNALNNTLKGGAGNDIIYGAGGADQLWGNAGADTFVFRAAGDSQAAAPDWIRDFQTAVDKIDLSWINQTAKAEGSELHFVNSLSGSLYEAALNYDAQQNVTDLAINLSGNQLPDFLVKIVGQVDASADILV</sequence>
<accession>A0A1C3HG44</accession>
<keyword evidence="9" id="KW-0677">Repeat</keyword>
<evidence type="ECO:0000256" key="1">
    <source>
        <dbReference type="ARBA" id="ARBA00001609"/>
    </source>
</evidence>
<dbReference type="GO" id="GO:0005509">
    <property type="term" value="F:calcium ion binding"/>
    <property type="evidence" value="ECO:0007669"/>
    <property type="project" value="InterPro"/>
</dbReference>
<dbReference type="PIRSF" id="PIRSF001205">
    <property type="entry name" value="Peptidase_M10B"/>
    <property type="match status" value="1"/>
</dbReference>
<keyword evidence="12" id="KW-0106">Calcium</keyword>
<evidence type="ECO:0000313" key="17">
    <source>
        <dbReference type="EMBL" id="SAY44017.1"/>
    </source>
</evidence>
<keyword evidence="11 15" id="KW-0862">Zinc</keyword>
<dbReference type="PANTHER" id="PTHR10201:SF323">
    <property type="entry name" value="MATRIX METALLOPROTEINASE-21"/>
    <property type="match status" value="1"/>
</dbReference>
<evidence type="ECO:0000256" key="9">
    <source>
        <dbReference type="ARBA" id="ARBA00022737"/>
    </source>
</evidence>
<comment type="cofactor">
    <cofactor evidence="15">
        <name>Zn(2+)</name>
        <dbReference type="ChEBI" id="CHEBI:29105"/>
    </cofactor>
    <text evidence="15">Binds 1 zinc ion per subunit.</text>
</comment>
<evidence type="ECO:0000256" key="5">
    <source>
        <dbReference type="ARBA" id="ARBA00012422"/>
    </source>
</evidence>
<gene>
    <name evidence="17" type="ORF">PWN146_02714</name>
</gene>
<keyword evidence="7" id="KW-0645">Protease</keyword>
<dbReference type="PANTHER" id="PTHR10201">
    <property type="entry name" value="MATRIX METALLOPROTEINASE"/>
    <property type="match status" value="1"/>
</dbReference>
<dbReference type="GO" id="GO:0006508">
    <property type="term" value="P:proteolysis"/>
    <property type="evidence" value="ECO:0007669"/>
    <property type="project" value="UniProtKB-KW"/>
</dbReference>
<dbReference type="NCBIfam" id="NF035945">
    <property type="entry name" value="Zn_serralysin"/>
    <property type="match status" value="1"/>
</dbReference>
<keyword evidence="6" id="KW-0964">Secreted</keyword>
<dbReference type="GO" id="GO:0005615">
    <property type="term" value="C:extracellular space"/>
    <property type="evidence" value="ECO:0007669"/>
    <property type="project" value="InterPro"/>
</dbReference>
<keyword evidence="10 17" id="KW-0378">Hydrolase</keyword>
<dbReference type="Pfam" id="PF00353">
    <property type="entry name" value="HemolysinCabind"/>
    <property type="match status" value="1"/>
</dbReference>
<comment type="cofactor">
    <cofactor evidence="2">
        <name>Ca(2+)</name>
        <dbReference type="ChEBI" id="CHEBI:29108"/>
    </cofactor>
</comment>
<evidence type="ECO:0000256" key="11">
    <source>
        <dbReference type="ARBA" id="ARBA00022833"/>
    </source>
</evidence>
<dbReference type="GO" id="GO:0004222">
    <property type="term" value="F:metalloendopeptidase activity"/>
    <property type="evidence" value="ECO:0007669"/>
    <property type="project" value="InterPro"/>
</dbReference>
<dbReference type="InterPro" id="IPR013858">
    <property type="entry name" value="Peptidase_M10B_C"/>
</dbReference>
<dbReference type="SUPFAM" id="SSF51120">
    <property type="entry name" value="beta-Roll"/>
    <property type="match status" value="1"/>
</dbReference>
<comment type="catalytic activity">
    <reaction evidence="1">
        <text>Preferential cleavage of bonds with hydrophobic residues in P1'.</text>
        <dbReference type="EC" id="3.4.24.40"/>
    </reaction>
</comment>
<evidence type="ECO:0000256" key="13">
    <source>
        <dbReference type="ARBA" id="ARBA00023049"/>
    </source>
</evidence>
<evidence type="ECO:0000256" key="10">
    <source>
        <dbReference type="ARBA" id="ARBA00022801"/>
    </source>
</evidence>
<feature type="binding site" evidence="15">
    <location>
        <position position="162"/>
    </location>
    <ligand>
        <name>Zn(2+)</name>
        <dbReference type="ChEBI" id="CHEBI:29105"/>
        <note>catalytic</note>
    </ligand>
</feature>
<dbReference type="InterPro" id="IPR006026">
    <property type="entry name" value="Peptidase_Metallo"/>
</dbReference>
<evidence type="ECO:0000259" key="16">
    <source>
        <dbReference type="SMART" id="SM00235"/>
    </source>
</evidence>
<evidence type="ECO:0000256" key="4">
    <source>
        <dbReference type="ARBA" id="ARBA00009490"/>
    </source>
</evidence>
<evidence type="ECO:0000256" key="6">
    <source>
        <dbReference type="ARBA" id="ARBA00022525"/>
    </source>
</evidence>
<dbReference type="InterPro" id="IPR001818">
    <property type="entry name" value="Pept_M10_metallopeptidase"/>
</dbReference>
<dbReference type="InterPro" id="IPR001343">
    <property type="entry name" value="Hemolysn_Ca-bd"/>
</dbReference>
<evidence type="ECO:0000256" key="15">
    <source>
        <dbReference type="PIRSR" id="PIRSR001205-2"/>
    </source>
</evidence>
<organism evidence="17">
    <name type="scientific">Serratia marcescens</name>
    <dbReference type="NCBI Taxonomy" id="615"/>
    <lineage>
        <taxon>Bacteria</taxon>
        <taxon>Pseudomonadati</taxon>
        <taxon>Pseudomonadota</taxon>
        <taxon>Gammaproteobacteria</taxon>
        <taxon>Enterobacterales</taxon>
        <taxon>Yersiniaceae</taxon>
        <taxon>Serratia</taxon>
    </lineage>
</organism>
<feature type="binding site" evidence="15">
    <location>
        <position position="166"/>
    </location>
    <ligand>
        <name>Zn(2+)</name>
        <dbReference type="ChEBI" id="CHEBI:29105"/>
        <note>catalytic</note>
    </ligand>
</feature>
<dbReference type="PRINTS" id="PR00313">
    <property type="entry name" value="CABNDNGRPT"/>
</dbReference>
<keyword evidence="13" id="KW-0482">Metalloprotease</keyword>
<feature type="domain" description="Peptidase metallopeptidase" evidence="16">
    <location>
        <begin position="47"/>
        <end position="216"/>
    </location>
</feature>
<dbReference type="AlphaFoldDB" id="A0A1C3HG44"/>
<feature type="binding site" evidence="15">
    <location>
        <position position="172"/>
    </location>
    <ligand>
        <name>Zn(2+)</name>
        <dbReference type="ChEBI" id="CHEBI:29105"/>
        <note>catalytic</note>
    </ligand>
</feature>
<dbReference type="Pfam" id="PF08548">
    <property type="entry name" value="Peptidase_M10_C"/>
    <property type="match status" value="1"/>
</dbReference>
<feature type="active site" evidence="14">
    <location>
        <position position="163"/>
    </location>
</feature>
<dbReference type="SUPFAM" id="SSF55486">
    <property type="entry name" value="Metalloproteases ('zincins'), catalytic domain"/>
    <property type="match status" value="1"/>
</dbReference>
<protein>
    <recommendedName>
        <fullName evidence="5">serralysin</fullName>
        <ecNumber evidence="5">3.4.24.40</ecNumber>
    </recommendedName>
</protein>
<proteinExistence type="inferred from homology"/>
<reference evidence="17" key="1">
    <citation type="submission" date="2016-05" db="EMBL/GenBank/DDBJ databases">
        <authorList>
            <person name="Cock P.J.A."/>
            <person name="Cock P.J.A."/>
        </authorList>
    </citation>
    <scope>NUCLEOTIDE SEQUENCE</scope>
    <source>
        <strain evidence="17">PWN146_assembly</strain>
    </source>
</reference>
<evidence type="ECO:0000256" key="14">
    <source>
        <dbReference type="PIRSR" id="PIRSR001205-1"/>
    </source>
</evidence>
<evidence type="ECO:0000256" key="3">
    <source>
        <dbReference type="ARBA" id="ARBA00004613"/>
    </source>
</evidence>
<dbReference type="EC" id="3.4.24.40" evidence="5"/>
<evidence type="ECO:0000256" key="7">
    <source>
        <dbReference type="ARBA" id="ARBA00022670"/>
    </source>
</evidence>
<dbReference type="CDD" id="cd04277">
    <property type="entry name" value="ZnMc_serralysin_like"/>
    <property type="match status" value="1"/>
</dbReference>
<dbReference type="GO" id="GO:0031012">
    <property type="term" value="C:extracellular matrix"/>
    <property type="evidence" value="ECO:0007669"/>
    <property type="project" value="InterPro"/>
</dbReference>
<evidence type="ECO:0000256" key="2">
    <source>
        <dbReference type="ARBA" id="ARBA00001913"/>
    </source>
</evidence>
<dbReference type="Gene3D" id="3.40.390.10">
    <property type="entry name" value="Collagenase (Catalytic Domain)"/>
    <property type="match status" value="1"/>
</dbReference>
<dbReference type="Gene3D" id="2.150.10.10">
    <property type="entry name" value="Serralysin-like metalloprotease, C-terminal"/>
    <property type="match status" value="1"/>
</dbReference>